<sequence>MSVDDRPLASFRVSMRDIDIYGHVHNSRYLDYCEDAVVEFLRQRQILSHFRHTSSGVAYHVKKAEITFHSPIDLDDVVEVKVNIEKIGRTSLSFAIELFRQRDGAHCASAHFVWVCVGLSDSRPTPIPDATRAALSPG</sequence>
<accession>A0A154IPP2</accession>
<reference evidence="3" key="1">
    <citation type="submission" date="2016-03" db="EMBL/GenBank/DDBJ databases">
        <title>Microsymbionts genomes from the relict species Vavilovia formosa.</title>
        <authorList>
            <person name="Chirak E."/>
            <person name="Kimeklis A."/>
            <person name="Kopat V."/>
            <person name="Andronov E."/>
        </authorList>
    </citation>
    <scope>NUCLEOTIDE SEQUENCE [LARGE SCALE GENOMIC DNA]</scope>
    <source>
        <strain evidence="3">Vaf12</strain>
    </source>
</reference>
<proteinExistence type="inferred from homology"/>
<dbReference type="PIRSF" id="PIRSF003230">
    <property type="entry name" value="YbgC"/>
    <property type="match status" value="1"/>
</dbReference>
<name>A0A154IPP2_RHILE</name>
<dbReference type="AlphaFoldDB" id="A0A154IPP2"/>
<comment type="caution">
    <text evidence="3">The sequence shown here is derived from an EMBL/GenBank/DDBJ whole genome shotgun (WGS) entry which is preliminary data.</text>
</comment>
<organism evidence="3">
    <name type="scientific">Rhizobium leguminosarum</name>
    <dbReference type="NCBI Taxonomy" id="384"/>
    <lineage>
        <taxon>Bacteria</taxon>
        <taxon>Pseudomonadati</taxon>
        <taxon>Pseudomonadota</taxon>
        <taxon>Alphaproteobacteria</taxon>
        <taxon>Hyphomicrobiales</taxon>
        <taxon>Rhizobiaceae</taxon>
        <taxon>Rhizobium/Agrobacterium group</taxon>
        <taxon>Rhizobium</taxon>
    </lineage>
</organism>
<dbReference type="RefSeq" id="WP_062940984.1">
    <property type="nucleotide sequence ID" value="NZ_CP171845.1"/>
</dbReference>
<dbReference type="InterPro" id="IPR029069">
    <property type="entry name" value="HotDog_dom_sf"/>
</dbReference>
<evidence type="ECO:0000256" key="1">
    <source>
        <dbReference type="ARBA" id="ARBA00005953"/>
    </source>
</evidence>
<dbReference type="NCBIfam" id="TIGR00051">
    <property type="entry name" value="YbgC/FadM family acyl-CoA thioesterase"/>
    <property type="match status" value="1"/>
</dbReference>
<gene>
    <name evidence="3" type="ORF">A4A59_13140</name>
</gene>
<protein>
    <submittedName>
        <fullName evidence="3">Acyl-CoA thioester hydrolase</fullName>
    </submittedName>
</protein>
<dbReference type="InterPro" id="IPR050563">
    <property type="entry name" value="4-hydroxybenzoyl-CoA_TE"/>
</dbReference>
<dbReference type="PANTHER" id="PTHR31793">
    <property type="entry name" value="4-HYDROXYBENZOYL-COA THIOESTERASE FAMILY MEMBER"/>
    <property type="match status" value="1"/>
</dbReference>
<evidence type="ECO:0000256" key="2">
    <source>
        <dbReference type="ARBA" id="ARBA00022801"/>
    </source>
</evidence>
<dbReference type="EMBL" id="LVYU01000078">
    <property type="protein sequence ID" value="KZB01950.1"/>
    <property type="molecule type" value="Genomic_DNA"/>
</dbReference>
<dbReference type="SUPFAM" id="SSF54637">
    <property type="entry name" value="Thioesterase/thiol ester dehydrase-isomerase"/>
    <property type="match status" value="1"/>
</dbReference>
<dbReference type="PANTHER" id="PTHR31793:SF27">
    <property type="entry name" value="NOVEL THIOESTERASE SUPERFAMILY DOMAIN AND SAPOSIN A-TYPE DOMAIN CONTAINING PROTEIN (0610012H03RIK)"/>
    <property type="match status" value="1"/>
</dbReference>
<dbReference type="Pfam" id="PF13279">
    <property type="entry name" value="4HBT_2"/>
    <property type="match status" value="1"/>
</dbReference>
<dbReference type="GO" id="GO:0047617">
    <property type="term" value="F:fatty acyl-CoA hydrolase activity"/>
    <property type="evidence" value="ECO:0007669"/>
    <property type="project" value="TreeGrafter"/>
</dbReference>
<evidence type="ECO:0000313" key="3">
    <source>
        <dbReference type="EMBL" id="KZB01950.1"/>
    </source>
</evidence>
<dbReference type="Gene3D" id="3.10.129.10">
    <property type="entry name" value="Hotdog Thioesterase"/>
    <property type="match status" value="1"/>
</dbReference>
<comment type="similarity">
    <text evidence="1">Belongs to the 4-hydroxybenzoyl-CoA thioesterase family.</text>
</comment>
<dbReference type="InterPro" id="IPR006684">
    <property type="entry name" value="YbgC/YbaW"/>
</dbReference>
<keyword evidence="2 3" id="KW-0378">Hydrolase</keyword>
<dbReference type="CDD" id="cd00586">
    <property type="entry name" value="4HBT"/>
    <property type="match status" value="1"/>
</dbReference>